<proteinExistence type="predicted"/>
<keyword evidence="1" id="KW-0472">Membrane</keyword>
<keyword evidence="1" id="KW-0812">Transmembrane</keyword>
<protein>
    <submittedName>
        <fullName evidence="3">FXYD domain-containing ion transport regulator</fullName>
    </submittedName>
</protein>
<evidence type="ECO:0000313" key="3">
    <source>
        <dbReference type="WBParaSite" id="Pan_g11521.t1"/>
    </source>
</evidence>
<dbReference type="WBParaSite" id="Pan_g11521.t1">
    <property type="protein sequence ID" value="Pan_g11521.t1"/>
    <property type="gene ID" value="Pan_g11521"/>
</dbReference>
<name>A0A7E4ZQK6_PANRE</name>
<dbReference type="Proteomes" id="UP000492821">
    <property type="component" value="Unassembled WGS sequence"/>
</dbReference>
<keyword evidence="1" id="KW-1133">Transmembrane helix</keyword>
<accession>A0A7E4ZQK6</accession>
<dbReference type="AlphaFoldDB" id="A0A7E4ZQK6"/>
<reference evidence="2" key="1">
    <citation type="journal article" date="2013" name="Genetics">
        <title>The draft genome and transcriptome of Panagrellus redivivus are shaped by the harsh demands of a free-living lifestyle.</title>
        <authorList>
            <person name="Srinivasan J."/>
            <person name="Dillman A.R."/>
            <person name="Macchietto M.G."/>
            <person name="Heikkinen L."/>
            <person name="Lakso M."/>
            <person name="Fracchia K.M."/>
            <person name="Antoshechkin I."/>
            <person name="Mortazavi A."/>
            <person name="Wong G."/>
            <person name="Sternberg P.W."/>
        </authorList>
    </citation>
    <scope>NUCLEOTIDE SEQUENCE [LARGE SCALE GENOMIC DNA]</scope>
    <source>
        <strain evidence="2">MT8872</strain>
    </source>
</reference>
<sequence>MKAKNNANKRVKPGGIFGAHTAVANNFPSTRRSPIAVVVAGVDVLVFCLITACTTSLTIFCRVSFFPGLDGSYALLTVARGVRRLLRPFWLKPTGLTLLMTFLSGPQPSLYPTMSTSKPPTPSSNIFGFDKTNQIMILALTLCVIFIVLVAAVCFFRCRRDRSSYVLDPDLVMPIGGSLMMSETTTSPSNRHMSLPTTMTYSTRYGKPCQNAVFCPTGGFGNCGAMAL</sequence>
<feature type="transmembrane region" description="Helical" evidence="1">
    <location>
        <begin position="134"/>
        <end position="156"/>
    </location>
</feature>
<evidence type="ECO:0000313" key="2">
    <source>
        <dbReference type="Proteomes" id="UP000492821"/>
    </source>
</evidence>
<evidence type="ECO:0000256" key="1">
    <source>
        <dbReference type="SAM" id="Phobius"/>
    </source>
</evidence>
<reference evidence="3" key="2">
    <citation type="submission" date="2020-10" db="UniProtKB">
        <authorList>
            <consortium name="WormBaseParasite"/>
        </authorList>
    </citation>
    <scope>IDENTIFICATION</scope>
</reference>
<keyword evidence="2" id="KW-1185">Reference proteome</keyword>
<organism evidence="2 3">
    <name type="scientific">Panagrellus redivivus</name>
    <name type="common">Microworm</name>
    <dbReference type="NCBI Taxonomy" id="6233"/>
    <lineage>
        <taxon>Eukaryota</taxon>
        <taxon>Metazoa</taxon>
        <taxon>Ecdysozoa</taxon>
        <taxon>Nematoda</taxon>
        <taxon>Chromadorea</taxon>
        <taxon>Rhabditida</taxon>
        <taxon>Tylenchina</taxon>
        <taxon>Panagrolaimomorpha</taxon>
        <taxon>Panagrolaimoidea</taxon>
        <taxon>Panagrolaimidae</taxon>
        <taxon>Panagrellus</taxon>
    </lineage>
</organism>
<feature type="transmembrane region" description="Helical" evidence="1">
    <location>
        <begin position="35"/>
        <end position="59"/>
    </location>
</feature>